<sequence>MRMEVVWSGGFPVLIWPEMGGCWFGRRSEGEGEGDNEGEGSIGVCGGQREEEMCVTGKGRTEENPPTE</sequence>
<protein>
    <submittedName>
        <fullName evidence="2">Uncharacterized protein</fullName>
    </submittedName>
</protein>
<evidence type="ECO:0000313" key="2">
    <source>
        <dbReference type="EMBL" id="MCD7456315.1"/>
    </source>
</evidence>
<evidence type="ECO:0000256" key="1">
    <source>
        <dbReference type="SAM" id="MobiDB-lite"/>
    </source>
</evidence>
<comment type="caution">
    <text evidence="2">The sequence shown here is derived from an EMBL/GenBank/DDBJ whole genome shotgun (WGS) entry which is preliminary data.</text>
</comment>
<dbReference type="Proteomes" id="UP000823775">
    <property type="component" value="Unassembled WGS sequence"/>
</dbReference>
<dbReference type="EMBL" id="JACEIK010000395">
    <property type="protein sequence ID" value="MCD7456315.1"/>
    <property type="molecule type" value="Genomic_DNA"/>
</dbReference>
<accession>A0ABS8SBX7</accession>
<feature type="compositionally biased region" description="Basic and acidic residues" evidence="1">
    <location>
        <begin position="59"/>
        <end position="68"/>
    </location>
</feature>
<keyword evidence="3" id="KW-1185">Reference proteome</keyword>
<reference evidence="2 3" key="1">
    <citation type="journal article" date="2021" name="BMC Genomics">
        <title>Datura genome reveals duplications of psychoactive alkaloid biosynthetic genes and high mutation rate following tissue culture.</title>
        <authorList>
            <person name="Rajewski A."/>
            <person name="Carter-House D."/>
            <person name="Stajich J."/>
            <person name="Litt A."/>
        </authorList>
    </citation>
    <scope>NUCLEOTIDE SEQUENCE [LARGE SCALE GENOMIC DNA]</scope>
    <source>
        <strain evidence="2">AR-01</strain>
    </source>
</reference>
<evidence type="ECO:0000313" key="3">
    <source>
        <dbReference type="Proteomes" id="UP000823775"/>
    </source>
</evidence>
<proteinExistence type="predicted"/>
<feature type="region of interest" description="Disordered" evidence="1">
    <location>
        <begin position="27"/>
        <end position="68"/>
    </location>
</feature>
<feature type="non-terminal residue" evidence="2">
    <location>
        <position position="68"/>
    </location>
</feature>
<gene>
    <name evidence="2" type="ORF">HAX54_031268</name>
</gene>
<name>A0ABS8SBX7_DATST</name>
<organism evidence="2 3">
    <name type="scientific">Datura stramonium</name>
    <name type="common">Jimsonweed</name>
    <name type="synonym">Common thornapple</name>
    <dbReference type="NCBI Taxonomy" id="4076"/>
    <lineage>
        <taxon>Eukaryota</taxon>
        <taxon>Viridiplantae</taxon>
        <taxon>Streptophyta</taxon>
        <taxon>Embryophyta</taxon>
        <taxon>Tracheophyta</taxon>
        <taxon>Spermatophyta</taxon>
        <taxon>Magnoliopsida</taxon>
        <taxon>eudicotyledons</taxon>
        <taxon>Gunneridae</taxon>
        <taxon>Pentapetalae</taxon>
        <taxon>asterids</taxon>
        <taxon>lamiids</taxon>
        <taxon>Solanales</taxon>
        <taxon>Solanaceae</taxon>
        <taxon>Solanoideae</taxon>
        <taxon>Datureae</taxon>
        <taxon>Datura</taxon>
    </lineage>
</organism>